<dbReference type="PIR" id="C81745">
    <property type="entry name" value="C81745"/>
</dbReference>
<evidence type="ECO:0000313" key="2">
    <source>
        <dbReference type="Proteomes" id="UP000000800"/>
    </source>
</evidence>
<keyword evidence="2" id="KW-1185">Reference proteome</keyword>
<accession>Q9PLM8</accession>
<dbReference type="AlphaFoldDB" id="Q9PLM8"/>
<sequence>MRNTRNYKEVPLSQKSLQPNIARFTKYSISKIYNNKGAN</sequence>
<dbReference type="HOGENOM" id="CLU_3306844_0_0_0"/>
<dbReference type="EMBL" id="AE002160">
    <property type="protein sequence ID" value="AAF38953.1"/>
    <property type="molecule type" value="Genomic_DNA"/>
</dbReference>
<name>Q9PLM8_CHLMU</name>
<protein>
    <submittedName>
        <fullName evidence="1">Uncharacterized protein</fullName>
    </submittedName>
</protein>
<proteinExistence type="predicted"/>
<dbReference type="KEGG" id="cmu:TC_0071"/>
<evidence type="ECO:0000313" key="1">
    <source>
        <dbReference type="EMBL" id="AAF38953.1"/>
    </source>
</evidence>
<reference evidence="1 2" key="1">
    <citation type="journal article" date="2000" name="Nucleic Acids Res.">
        <title>Genome sequences of Chlamydia trachomatis MoPn and Chlamydia pneumoniae AR39.</title>
        <authorList>
            <person name="Read T.D."/>
            <person name="Brunham R.C."/>
            <person name="Shen C."/>
            <person name="Gill S.R."/>
            <person name="Heidelberg J.F."/>
            <person name="White O."/>
            <person name="Hickey E.K."/>
            <person name="Peterson J.D."/>
            <person name="Utterback T.R."/>
            <person name="Berry K.J."/>
            <person name="Bass S."/>
            <person name="Linher K.D."/>
            <person name="Weidman J.F."/>
            <person name="Khouri H.M."/>
            <person name="Craven B."/>
            <person name="Bowman C."/>
            <person name="Dodson R.J."/>
            <person name="Gwinn M.L."/>
            <person name="Nelson W.C."/>
            <person name="DeBoy R.T."/>
            <person name="Kolonay J.F."/>
            <person name="McClarty G."/>
            <person name="Salzberg S.L."/>
            <person name="Eisen J.A."/>
            <person name="Fraser C.M."/>
        </authorList>
    </citation>
    <scope>NUCLEOTIDE SEQUENCE [LARGE SCALE GENOMIC DNA]</scope>
    <source>
        <strain evidence="2">MoPn / Nigg</strain>
    </source>
</reference>
<organism evidence="1 2">
    <name type="scientific">Chlamydia muridarum (strain MoPn / Nigg)</name>
    <dbReference type="NCBI Taxonomy" id="243161"/>
    <lineage>
        <taxon>Bacteria</taxon>
        <taxon>Pseudomonadati</taxon>
        <taxon>Chlamydiota</taxon>
        <taxon>Chlamydiia</taxon>
        <taxon>Chlamydiales</taxon>
        <taxon>Chlamydiaceae</taxon>
        <taxon>Chlamydia/Chlamydophila group</taxon>
        <taxon>Chlamydia</taxon>
    </lineage>
</organism>
<dbReference type="Proteomes" id="UP000000800">
    <property type="component" value="Chromosome"/>
</dbReference>
<gene>
    <name evidence="1" type="ordered locus">TC_0071</name>
</gene>